<reference evidence="1" key="3">
    <citation type="submission" date="2010-09" db="EMBL/GenBank/DDBJ databases">
        <title>Annotation of Gaeumannomyces graminis var. tritici R3-111a-1.</title>
        <authorList>
            <consortium name="The Broad Institute Genome Sequencing Platform"/>
            <person name="Ma L.-J."/>
            <person name="Dead R."/>
            <person name="Young S.K."/>
            <person name="Zeng Q."/>
            <person name="Gargeya S."/>
            <person name="Fitzgerald M."/>
            <person name="Haas B."/>
            <person name="Abouelleil A."/>
            <person name="Alvarado L."/>
            <person name="Arachchi H.M."/>
            <person name="Berlin A."/>
            <person name="Brown A."/>
            <person name="Chapman S.B."/>
            <person name="Chen Z."/>
            <person name="Dunbar C."/>
            <person name="Freedman E."/>
            <person name="Gearin G."/>
            <person name="Gellesch M."/>
            <person name="Goldberg J."/>
            <person name="Griggs A."/>
            <person name="Gujja S."/>
            <person name="Heiman D."/>
            <person name="Howarth C."/>
            <person name="Larson L."/>
            <person name="Lui A."/>
            <person name="MacDonald P.J.P."/>
            <person name="Mehta T."/>
            <person name="Montmayeur A."/>
            <person name="Murphy C."/>
            <person name="Neiman D."/>
            <person name="Pearson M."/>
            <person name="Priest M."/>
            <person name="Roberts A."/>
            <person name="Saif S."/>
            <person name="Shea T."/>
            <person name="Shenoy N."/>
            <person name="Sisk P."/>
            <person name="Stolte C."/>
            <person name="Sykes S."/>
            <person name="Yandava C."/>
            <person name="Wortman J."/>
            <person name="Nusbaum C."/>
            <person name="Birren B."/>
        </authorList>
    </citation>
    <scope>NUCLEOTIDE SEQUENCE</scope>
    <source>
        <strain evidence="1">R3-111a-1</strain>
    </source>
</reference>
<organism evidence="1">
    <name type="scientific">Gaeumannomyces tritici (strain R3-111a-1)</name>
    <name type="common">Wheat and barley take-all root rot fungus</name>
    <name type="synonym">Gaeumannomyces graminis var. tritici</name>
    <dbReference type="NCBI Taxonomy" id="644352"/>
    <lineage>
        <taxon>Eukaryota</taxon>
        <taxon>Fungi</taxon>
        <taxon>Dikarya</taxon>
        <taxon>Ascomycota</taxon>
        <taxon>Pezizomycotina</taxon>
        <taxon>Sordariomycetes</taxon>
        <taxon>Sordariomycetidae</taxon>
        <taxon>Magnaporthales</taxon>
        <taxon>Magnaporthaceae</taxon>
        <taxon>Gaeumannomyces</taxon>
    </lineage>
</organism>
<dbReference type="Proteomes" id="UP000006039">
    <property type="component" value="Unassembled WGS sequence"/>
</dbReference>
<keyword evidence="3" id="KW-1185">Reference proteome</keyword>
<dbReference type="EnsemblFungi" id="EJT72007">
    <property type="protein sequence ID" value="EJT72007"/>
    <property type="gene ID" value="GGTG_11255"/>
</dbReference>
<dbReference type="EMBL" id="GL385400">
    <property type="protein sequence ID" value="EJT72007.1"/>
    <property type="molecule type" value="Genomic_DNA"/>
</dbReference>
<evidence type="ECO:0000313" key="3">
    <source>
        <dbReference type="Proteomes" id="UP000006039"/>
    </source>
</evidence>
<gene>
    <name evidence="2" type="primary">20351713</name>
    <name evidence="1" type="ORF">GGTG_11255</name>
</gene>
<proteinExistence type="predicted"/>
<name>J3PCN7_GAET3</name>
<evidence type="ECO:0000313" key="1">
    <source>
        <dbReference type="EMBL" id="EJT72007.1"/>
    </source>
</evidence>
<reference evidence="2" key="4">
    <citation type="journal article" date="2015" name="G3 (Bethesda)">
        <title>Genome sequences of three phytopathogenic species of the Magnaporthaceae family of fungi.</title>
        <authorList>
            <person name="Okagaki L.H."/>
            <person name="Nunes C.C."/>
            <person name="Sailsbery J."/>
            <person name="Clay B."/>
            <person name="Brown D."/>
            <person name="John T."/>
            <person name="Oh Y."/>
            <person name="Young N."/>
            <person name="Fitzgerald M."/>
            <person name="Haas B.J."/>
            <person name="Zeng Q."/>
            <person name="Young S."/>
            <person name="Adiconis X."/>
            <person name="Fan L."/>
            <person name="Levin J.Z."/>
            <person name="Mitchell T.K."/>
            <person name="Okubara P.A."/>
            <person name="Farman M.L."/>
            <person name="Kohn L.M."/>
            <person name="Birren B."/>
            <person name="Ma L.-J."/>
            <person name="Dean R.A."/>
        </authorList>
    </citation>
    <scope>NUCLEOTIDE SEQUENCE</scope>
    <source>
        <strain evidence="2">R3-111a-1</strain>
    </source>
</reference>
<accession>J3PCN7</accession>
<dbReference type="HOGENOM" id="CLU_1885912_0_0_1"/>
<reference evidence="2" key="5">
    <citation type="submission" date="2018-04" db="UniProtKB">
        <authorList>
            <consortium name="EnsemblFungi"/>
        </authorList>
    </citation>
    <scope>IDENTIFICATION</scope>
    <source>
        <strain evidence="2">R3-111a-1</strain>
    </source>
</reference>
<dbReference type="GeneID" id="20351713"/>
<reference evidence="3" key="1">
    <citation type="submission" date="2010-07" db="EMBL/GenBank/DDBJ databases">
        <title>The genome sequence of Gaeumannomyces graminis var. tritici strain R3-111a-1.</title>
        <authorList>
            <consortium name="The Broad Institute Genome Sequencing Platform"/>
            <person name="Ma L.-J."/>
            <person name="Dead R."/>
            <person name="Young S."/>
            <person name="Zeng Q."/>
            <person name="Koehrsen M."/>
            <person name="Alvarado L."/>
            <person name="Berlin A."/>
            <person name="Chapman S.B."/>
            <person name="Chen Z."/>
            <person name="Freedman E."/>
            <person name="Gellesch M."/>
            <person name="Goldberg J."/>
            <person name="Griggs A."/>
            <person name="Gujja S."/>
            <person name="Heilman E.R."/>
            <person name="Heiman D."/>
            <person name="Hepburn T."/>
            <person name="Howarth C."/>
            <person name="Jen D."/>
            <person name="Larson L."/>
            <person name="Mehta T."/>
            <person name="Neiman D."/>
            <person name="Pearson M."/>
            <person name="Roberts A."/>
            <person name="Saif S."/>
            <person name="Shea T."/>
            <person name="Shenoy N."/>
            <person name="Sisk P."/>
            <person name="Stolte C."/>
            <person name="Sykes S."/>
            <person name="Walk T."/>
            <person name="White J."/>
            <person name="Yandava C."/>
            <person name="Haas B."/>
            <person name="Nusbaum C."/>
            <person name="Birren B."/>
        </authorList>
    </citation>
    <scope>NUCLEOTIDE SEQUENCE [LARGE SCALE GENOMIC DNA]</scope>
    <source>
        <strain evidence="3">R3-111a-1</strain>
    </source>
</reference>
<reference evidence="1" key="2">
    <citation type="submission" date="2010-07" db="EMBL/GenBank/DDBJ databases">
        <authorList>
            <consortium name="The Broad Institute Genome Sequencing Platform"/>
            <consortium name="Broad Institute Genome Sequencing Center for Infectious Disease"/>
            <person name="Ma L.-J."/>
            <person name="Dead R."/>
            <person name="Young S."/>
            <person name="Zeng Q."/>
            <person name="Koehrsen M."/>
            <person name="Alvarado L."/>
            <person name="Berlin A."/>
            <person name="Chapman S.B."/>
            <person name="Chen Z."/>
            <person name="Freedman E."/>
            <person name="Gellesch M."/>
            <person name="Goldberg J."/>
            <person name="Griggs A."/>
            <person name="Gujja S."/>
            <person name="Heilman E.R."/>
            <person name="Heiman D."/>
            <person name="Hepburn T."/>
            <person name="Howarth C."/>
            <person name="Jen D."/>
            <person name="Larson L."/>
            <person name="Mehta T."/>
            <person name="Neiman D."/>
            <person name="Pearson M."/>
            <person name="Roberts A."/>
            <person name="Saif S."/>
            <person name="Shea T."/>
            <person name="Shenoy N."/>
            <person name="Sisk P."/>
            <person name="Stolte C."/>
            <person name="Sykes S."/>
            <person name="Walk T."/>
            <person name="White J."/>
            <person name="Yandava C."/>
            <person name="Haas B."/>
            <person name="Nusbaum C."/>
            <person name="Birren B."/>
        </authorList>
    </citation>
    <scope>NUCLEOTIDE SEQUENCE</scope>
    <source>
        <strain evidence="1">R3-111a-1</strain>
    </source>
</reference>
<protein>
    <submittedName>
        <fullName evidence="1 2">Uncharacterized protein</fullName>
    </submittedName>
</protein>
<dbReference type="AlphaFoldDB" id="J3PCN7"/>
<dbReference type="RefSeq" id="XP_009227404.1">
    <property type="nucleotide sequence ID" value="XM_009229140.1"/>
</dbReference>
<dbReference type="VEuPathDB" id="FungiDB:GGTG_11255"/>
<sequence length="135" mass="14211">MEGRATGGSQRPSATAGSSACAAIDDLASCNPRIWNGQLRAGIRSPNPAQPLGLACSRLSCDRHRPQAGSTTVLSSTNLSLHSHKPSRLGIITANFVLFLPTSRLLQDSEASLRATSPGVAQFIIHPLLTSFVHL</sequence>
<evidence type="ECO:0000313" key="2">
    <source>
        <dbReference type="EnsemblFungi" id="EJT72007"/>
    </source>
</evidence>